<evidence type="ECO:0000313" key="1">
    <source>
        <dbReference type="EMBL" id="KAF8888699.1"/>
    </source>
</evidence>
<dbReference type="AlphaFoldDB" id="A0A9P5NKB9"/>
<evidence type="ECO:0000313" key="2">
    <source>
        <dbReference type="Proteomes" id="UP000724874"/>
    </source>
</evidence>
<organism evidence="1 2">
    <name type="scientific">Gymnopilus junonius</name>
    <name type="common">Spectacular rustgill mushroom</name>
    <name type="synonym">Gymnopilus spectabilis subsp. junonius</name>
    <dbReference type="NCBI Taxonomy" id="109634"/>
    <lineage>
        <taxon>Eukaryota</taxon>
        <taxon>Fungi</taxon>
        <taxon>Dikarya</taxon>
        <taxon>Basidiomycota</taxon>
        <taxon>Agaricomycotina</taxon>
        <taxon>Agaricomycetes</taxon>
        <taxon>Agaricomycetidae</taxon>
        <taxon>Agaricales</taxon>
        <taxon>Agaricineae</taxon>
        <taxon>Hymenogastraceae</taxon>
        <taxon>Gymnopilus</taxon>
    </lineage>
</organism>
<accession>A0A9P5NKB9</accession>
<gene>
    <name evidence="1" type="ORF">CPB84DRAFT_1849519</name>
</gene>
<proteinExistence type="predicted"/>
<dbReference type="EMBL" id="JADNYJ010000083">
    <property type="protein sequence ID" value="KAF8888699.1"/>
    <property type="molecule type" value="Genomic_DNA"/>
</dbReference>
<reference evidence="1" key="1">
    <citation type="submission" date="2020-11" db="EMBL/GenBank/DDBJ databases">
        <authorList>
            <consortium name="DOE Joint Genome Institute"/>
            <person name="Ahrendt S."/>
            <person name="Riley R."/>
            <person name="Andreopoulos W."/>
            <person name="LaButti K."/>
            <person name="Pangilinan J."/>
            <person name="Ruiz-duenas F.J."/>
            <person name="Barrasa J.M."/>
            <person name="Sanchez-Garcia M."/>
            <person name="Camarero S."/>
            <person name="Miyauchi S."/>
            <person name="Serrano A."/>
            <person name="Linde D."/>
            <person name="Babiker R."/>
            <person name="Drula E."/>
            <person name="Ayuso-Fernandez I."/>
            <person name="Pacheco R."/>
            <person name="Padilla G."/>
            <person name="Ferreira P."/>
            <person name="Barriuso J."/>
            <person name="Kellner H."/>
            <person name="Castanera R."/>
            <person name="Alfaro M."/>
            <person name="Ramirez L."/>
            <person name="Pisabarro A.G."/>
            <person name="Kuo A."/>
            <person name="Tritt A."/>
            <person name="Lipzen A."/>
            <person name="He G."/>
            <person name="Yan M."/>
            <person name="Ng V."/>
            <person name="Cullen D."/>
            <person name="Martin F."/>
            <person name="Rosso M.-N."/>
            <person name="Henrissat B."/>
            <person name="Hibbett D."/>
            <person name="Martinez A.T."/>
            <person name="Grigoriev I.V."/>
        </authorList>
    </citation>
    <scope>NUCLEOTIDE SEQUENCE</scope>
    <source>
        <strain evidence="1">AH 44721</strain>
    </source>
</reference>
<keyword evidence="2" id="KW-1185">Reference proteome</keyword>
<dbReference type="Proteomes" id="UP000724874">
    <property type="component" value="Unassembled WGS sequence"/>
</dbReference>
<comment type="caution">
    <text evidence="1">The sequence shown here is derived from an EMBL/GenBank/DDBJ whole genome shotgun (WGS) entry which is preliminary data.</text>
</comment>
<name>A0A9P5NKB9_GYMJU</name>
<dbReference type="OrthoDB" id="2743634at2759"/>
<protein>
    <submittedName>
        <fullName evidence="1">Uncharacterized protein</fullName>
    </submittedName>
</protein>
<sequence length="206" mass="22480">MSSLPVTAEAFEAMRMRIIELEDQLAQQPSAKRARTSHASYVADGATPAVAGTSASSGKTDEKKSVCLMLGSFLRLKKGCKSDAVKFQGSPKTIKIEQPTPTNKPKSVVTIIHFASQAHIDALFGDELEALQGNMWSRGDVPQRTFWGGFGGFGLTFSKSQKLGAVDVDIRSIEVNYSKNNMKCSLKFEVIQQRGGETHNDYDDDD</sequence>